<dbReference type="Pfam" id="PF01738">
    <property type="entry name" value="DLH"/>
    <property type="match status" value="1"/>
</dbReference>
<accession>A0A1D7UZA3</accession>
<proteinExistence type="predicted"/>
<evidence type="ECO:0000256" key="1">
    <source>
        <dbReference type="SAM" id="SignalP"/>
    </source>
</evidence>
<name>A0A1D7UZA3_9LEPT</name>
<organism evidence="3 4">
    <name type="scientific">Leptospira tipperaryensis</name>
    <dbReference type="NCBI Taxonomy" id="2564040"/>
    <lineage>
        <taxon>Bacteria</taxon>
        <taxon>Pseudomonadati</taxon>
        <taxon>Spirochaetota</taxon>
        <taxon>Spirochaetia</taxon>
        <taxon>Leptospirales</taxon>
        <taxon>Leptospiraceae</taxon>
        <taxon>Leptospira</taxon>
    </lineage>
</organism>
<dbReference type="PANTHER" id="PTHR22946:SF0">
    <property type="entry name" value="DIENELACTONE HYDROLASE DOMAIN-CONTAINING PROTEIN"/>
    <property type="match status" value="1"/>
</dbReference>
<feature type="domain" description="Dienelactone hydrolase" evidence="2">
    <location>
        <begin position="37"/>
        <end position="258"/>
    </location>
</feature>
<reference evidence="3 4" key="1">
    <citation type="submission" date="2016-04" db="EMBL/GenBank/DDBJ databases">
        <title>Complete genome seqeunce of Leptospira alstonii serovar Room22.</title>
        <authorList>
            <person name="Nally J.E."/>
            <person name="Bayles D.O."/>
            <person name="Hurley D."/>
            <person name="Fanning S."/>
            <person name="McMahon B.J."/>
            <person name="Arent Z."/>
        </authorList>
    </citation>
    <scope>NUCLEOTIDE SEQUENCE [LARGE SCALE GENOMIC DNA]</scope>
    <source>
        <strain evidence="3 4">GWTS #1</strain>
    </source>
</reference>
<dbReference type="PANTHER" id="PTHR22946">
    <property type="entry name" value="DIENELACTONE HYDROLASE DOMAIN-CONTAINING PROTEIN-RELATED"/>
    <property type="match status" value="1"/>
</dbReference>
<evidence type="ECO:0000259" key="2">
    <source>
        <dbReference type="Pfam" id="PF01738"/>
    </source>
</evidence>
<dbReference type="Gene3D" id="3.40.50.1820">
    <property type="entry name" value="alpha/beta hydrolase"/>
    <property type="match status" value="1"/>
</dbReference>
<dbReference type="InterPro" id="IPR029058">
    <property type="entry name" value="AB_hydrolase_fold"/>
</dbReference>
<protein>
    <submittedName>
        <fullName evidence="3">Dienelactone hydrolase</fullName>
    </submittedName>
</protein>
<keyword evidence="3" id="KW-0378">Hydrolase</keyword>
<keyword evidence="4" id="KW-1185">Reference proteome</keyword>
<dbReference type="SUPFAM" id="SSF53474">
    <property type="entry name" value="alpha/beta-Hydrolases"/>
    <property type="match status" value="1"/>
</dbReference>
<dbReference type="GO" id="GO:0016787">
    <property type="term" value="F:hydrolase activity"/>
    <property type="evidence" value="ECO:0007669"/>
    <property type="project" value="UniProtKB-KW"/>
</dbReference>
<evidence type="ECO:0000313" key="3">
    <source>
        <dbReference type="EMBL" id="AOP34925.1"/>
    </source>
</evidence>
<dbReference type="RefSeq" id="WP_069608143.1">
    <property type="nucleotide sequence ID" value="NZ_CP015217.1"/>
</dbReference>
<dbReference type="AlphaFoldDB" id="A0A1D7UZA3"/>
<keyword evidence="1" id="KW-0732">Signal</keyword>
<dbReference type="InterPro" id="IPR002925">
    <property type="entry name" value="Dienelactn_hydro"/>
</dbReference>
<dbReference type="InterPro" id="IPR050261">
    <property type="entry name" value="FrsA_esterase"/>
</dbReference>
<sequence>MKKFLTLFAFLHLFSVSIAAKTISKNIVYQEGETTLEGYIAYPELGSKKTAPAVLVVHDWLGLGENSKMRADKLAELGYVAFAADIYGKGVRPKGMEEASKLAGQFKQDRKLMRARITAALETLKAQPEVDAQNIAAIGYCFGGTVALELARSGAPIKGTVSFHGGLQTPNIEDAKNITGKVLALHGADDPFVKKEEVEVFQDEMRKAGVDWQFISYGGAVHSFTIKDAGNDNSKGAAYNAKADRRSWIELLSFFKEIFPKPKV</sequence>
<dbReference type="OrthoDB" id="9787933at2"/>
<feature type="chain" id="PRO_5009100420" evidence="1">
    <location>
        <begin position="21"/>
        <end position="264"/>
    </location>
</feature>
<dbReference type="Proteomes" id="UP000094197">
    <property type="component" value="Chromosome 1"/>
</dbReference>
<dbReference type="KEGG" id="laj:A0128_14365"/>
<feature type="signal peptide" evidence="1">
    <location>
        <begin position="1"/>
        <end position="20"/>
    </location>
</feature>
<gene>
    <name evidence="3" type="ORF">A0128_14365</name>
</gene>
<dbReference type="EMBL" id="CP015217">
    <property type="protein sequence ID" value="AOP34925.1"/>
    <property type="molecule type" value="Genomic_DNA"/>
</dbReference>
<evidence type="ECO:0000313" key="4">
    <source>
        <dbReference type="Proteomes" id="UP000094197"/>
    </source>
</evidence>